<comment type="caution">
    <text evidence="1">The sequence shown here is derived from an EMBL/GenBank/DDBJ whole genome shotgun (WGS) entry which is preliminary data.</text>
</comment>
<protein>
    <submittedName>
        <fullName evidence="1">Uncharacterized protein</fullName>
    </submittedName>
</protein>
<dbReference type="EMBL" id="JAVRRT010000040">
    <property type="protein sequence ID" value="KAK5162681.1"/>
    <property type="molecule type" value="Genomic_DNA"/>
</dbReference>
<organism evidence="1 2">
    <name type="scientific">Saxophila tyrrhenica</name>
    <dbReference type="NCBI Taxonomy" id="1690608"/>
    <lineage>
        <taxon>Eukaryota</taxon>
        <taxon>Fungi</taxon>
        <taxon>Dikarya</taxon>
        <taxon>Ascomycota</taxon>
        <taxon>Pezizomycotina</taxon>
        <taxon>Dothideomycetes</taxon>
        <taxon>Dothideomycetidae</taxon>
        <taxon>Mycosphaerellales</taxon>
        <taxon>Extremaceae</taxon>
        <taxon>Saxophila</taxon>
    </lineage>
</organism>
<dbReference type="RefSeq" id="XP_064653355.1">
    <property type="nucleotide sequence ID" value="XM_064808463.1"/>
</dbReference>
<sequence length="222" mass="24669">MIQRAHKSLRNYSTKLAGSGRYAVDCKRKRAGKTSPGTVHVSPLREDHTLKAPRHEPMKVVELAPEVEKNWHITYSTKSLPEERCQYTKPIPQNSAVRVTKLGAWMGLRPMVSTRSTDNQQNDVANGDLVRVEVHIIGRGIANALRMAELLRHSSQKAISMKNQDPAVPSRNPLQELLHPRCDDGFCTYGLLLFHVAYAITLEVGQSIRASAGDVIISSPSE</sequence>
<evidence type="ECO:0000313" key="1">
    <source>
        <dbReference type="EMBL" id="KAK5162681.1"/>
    </source>
</evidence>
<reference evidence="1 2" key="1">
    <citation type="submission" date="2023-08" db="EMBL/GenBank/DDBJ databases">
        <title>Black Yeasts Isolated from many extreme environments.</title>
        <authorList>
            <person name="Coleine C."/>
            <person name="Stajich J.E."/>
            <person name="Selbmann L."/>
        </authorList>
    </citation>
    <scope>NUCLEOTIDE SEQUENCE [LARGE SCALE GENOMIC DNA]</scope>
    <source>
        <strain evidence="1 2">CCFEE 5935</strain>
    </source>
</reference>
<accession>A0AAV9NTA8</accession>
<gene>
    <name evidence="1" type="ORF">LTR77_011255</name>
</gene>
<proteinExistence type="predicted"/>
<dbReference type="Proteomes" id="UP001337655">
    <property type="component" value="Unassembled WGS sequence"/>
</dbReference>
<name>A0AAV9NTA8_9PEZI</name>
<keyword evidence="2" id="KW-1185">Reference proteome</keyword>
<dbReference type="AlphaFoldDB" id="A0AAV9NTA8"/>
<dbReference type="GeneID" id="89932571"/>
<evidence type="ECO:0000313" key="2">
    <source>
        <dbReference type="Proteomes" id="UP001337655"/>
    </source>
</evidence>